<organism evidence="2 3">
    <name type="scientific">Gossypium barbadense</name>
    <name type="common">Sea Island cotton</name>
    <name type="synonym">Hibiscus barbadensis</name>
    <dbReference type="NCBI Taxonomy" id="3634"/>
    <lineage>
        <taxon>Eukaryota</taxon>
        <taxon>Viridiplantae</taxon>
        <taxon>Streptophyta</taxon>
        <taxon>Embryophyta</taxon>
        <taxon>Tracheophyta</taxon>
        <taxon>Spermatophyta</taxon>
        <taxon>Magnoliopsida</taxon>
        <taxon>eudicotyledons</taxon>
        <taxon>Gunneridae</taxon>
        <taxon>Pentapetalae</taxon>
        <taxon>rosids</taxon>
        <taxon>malvids</taxon>
        <taxon>Malvales</taxon>
        <taxon>Malvaceae</taxon>
        <taxon>Malvoideae</taxon>
        <taxon>Gossypium</taxon>
    </lineage>
</organism>
<evidence type="ECO:0000313" key="3">
    <source>
        <dbReference type="Proteomes" id="UP000239757"/>
    </source>
</evidence>
<proteinExistence type="predicted"/>
<gene>
    <name evidence="2" type="ORF">GOBAR_AA39030</name>
</gene>
<accession>A0A2P5VS86</accession>
<reference evidence="2 3" key="1">
    <citation type="submission" date="2015-01" db="EMBL/GenBank/DDBJ databases">
        <title>Genome of allotetraploid Gossypium barbadense reveals genomic plasticity and fiber elongation in cotton evolution.</title>
        <authorList>
            <person name="Chen X."/>
            <person name="Liu X."/>
            <person name="Zhao B."/>
            <person name="Zheng H."/>
            <person name="Hu Y."/>
            <person name="Lu G."/>
            <person name="Yang C."/>
            <person name="Chen J."/>
            <person name="Shan C."/>
            <person name="Zhang L."/>
            <person name="Zhou Y."/>
            <person name="Wang L."/>
            <person name="Guo W."/>
            <person name="Bai Y."/>
            <person name="Ruan J."/>
            <person name="Shangguan X."/>
            <person name="Mao Y."/>
            <person name="Jiang J."/>
            <person name="Zhu Y."/>
            <person name="Lei J."/>
            <person name="Kang H."/>
            <person name="Chen S."/>
            <person name="He X."/>
            <person name="Wang R."/>
            <person name="Wang Y."/>
            <person name="Chen J."/>
            <person name="Wang L."/>
            <person name="Yu S."/>
            <person name="Wang B."/>
            <person name="Wei J."/>
            <person name="Song S."/>
            <person name="Lu X."/>
            <person name="Gao Z."/>
            <person name="Gu W."/>
            <person name="Deng X."/>
            <person name="Ma D."/>
            <person name="Wang S."/>
            <person name="Liang W."/>
            <person name="Fang L."/>
            <person name="Cai C."/>
            <person name="Zhu X."/>
            <person name="Zhou B."/>
            <person name="Zhang Y."/>
            <person name="Chen Z."/>
            <person name="Xu S."/>
            <person name="Zhu R."/>
            <person name="Wang S."/>
            <person name="Zhang T."/>
            <person name="Zhao G."/>
        </authorList>
    </citation>
    <scope>NUCLEOTIDE SEQUENCE [LARGE SCALE GENOMIC DNA]</scope>
    <source>
        <strain evidence="3">cv. Xinhai21</strain>
        <tissue evidence="2">Leaf</tissue>
    </source>
</reference>
<sequence length="66" mass="7565">MENNRPKEMIRLEEDTPVVVEVGFHNHIVHRRGTQRCQTVKPPHELDDEGVMAESEGPSDVEGHHQ</sequence>
<name>A0A2P5VS86_GOSBA</name>
<evidence type="ECO:0000313" key="2">
    <source>
        <dbReference type="EMBL" id="PPR81683.1"/>
    </source>
</evidence>
<dbReference type="AlphaFoldDB" id="A0A2P5VS86"/>
<feature type="region of interest" description="Disordered" evidence="1">
    <location>
        <begin position="34"/>
        <end position="66"/>
    </location>
</feature>
<evidence type="ECO:0000256" key="1">
    <source>
        <dbReference type="SAM" id="MobiDB-lite"/>
    </source>
</evidence>
<dbReference type="EMBL" id="KZ671192">
    <property type="protein sequence ID" value="PPR81683.1"/>
    <property type="molecule type" value="Genomic_DNA"/>
</dbReference>
<dbReference type="Proteomes" id="UP000239757">
    <property type="component" value="Unassembled WGS sequence"/>
</dbReference>
<protein>
    <submittedName>
        <fullName evidence="2">Uncharacterized protein</fullName>
    </submittedName>
</protein>